<evidence type="ECO:0000313" key="16">
    <source>
        <dbReference type="Proteomes" id="UP000658997"/>
    </source>
</evidence>
<evidence type="ECO:0000256" key="2">
    <source>
        <dbReference type="ARBA" id="ARBA00022490"/>
    </source>
</evidence>
<dbReference type="EMBL" id="ULHB01000211">
    <property type="protein sequence ID" value="SYW85352.1"/>
    <property type="molecule type" value="Genomic_DNA"/>
</dbReference>
<comment type="similarity">
    <text evidence="10">Belongs to the TRM5 / TYW2 family.</text>
</comment>
<dbReference type="Pfam" id="PF02475">
    <property type="entry name" value="TRM5-TYW2_MTfase"/>
    <property type="match status" value="1"/>
</dbReference>
<feature type="region of interest" description="Disordered" evidence="11">
    <location>
        <begin position="399"/>
        <end position="432"/>
    </location>
</feature>
<name>A0A1K0H137_9BASI</name>
<dbReference type="Proteomes" id="UP000179920">
    <property type="component" value="Chromosome II"/>
</dbReference>
<reference evidence="15" key="2">
    <citation type="submission" date="2016-04" db="EMBL/GenBank/DDBJ databases">
        <authorList>
            <person name="Guldener U."/>
            <person name="Guldener U."/>
        </authorList>
    </citation>
    <scope>NUCLEOTIDE SEQUENCE [LARGE SCALE GENOMIC DNA]</scope>
    <source>
        <strain evidence="15">UB2112</strain>
    </source>
</reference>
<evidence type="ECO:0000256" key="11">
    <source>
        <dbReference type="SAM" id="MobiDB-lite"/>
    </source>
</evidence>
<organism evidence="13 15">
    <name type="scientific">Ustilago bromivora</name>
    <dbReference type="NCBI Taxonomy" id="307758"/>
    <lineage>
        <taxon>Eukaryota</taxon>
        <taxon>Fungi</taxon>
        <taxon>Dikarya</taxon>
        <taxon>Basidiomycota</taxon>
        <taxon>Ustilaginomycotina</taxon>
        <taxon>Ustilaginomycetes</taxon>
        <taxon>Ustilaginales</taxon>
        <taxon>Ustilaginaceae</taxon>
        <taxon>Ustilago</taxon>
    </lineage>
</organism>
<dbReference type="HAMAP" id="MF_03152">
    <property type="entry name" value="TRM5"/>
    <property type="match status" value="1"/>
</dbReference>
<sequence length="632" mass="70388">MSVSLDEASSSLAAATMTTRTAMRQNKLVVSAPPTVSRFSGTEPELETMEGAARLLDQLKPAFTTQLQLQAIGLSGRQLPLLTKDEQIMPHLFNAAGVRYVQPHPNGDPSQRILLLNVPSSSPTPDLVLTTIQKHGFELIKEHTLELGYDHLSSDQVLESLLPHQIVSTEGVPSGYTIVGHIAHLNLLDIYLPFRYLVGAIILSKHSSALRTVVNKLDTIDTEFRFFKMELLAGEPYYIATVSESDCTFEFDFRSVYWNSRLHAEHMRLIKKCRPNQVLADVMAGVGPFAVPAAKRGTWVLANDLNPSSHESFLKNATLNKVLEGEKEGERFDGGLVGKCMDGREFVRWCMVEAWEREFRGRPKGFDGKEVEKEDERLREFARKTIKEKSKKVRAVHAARHAAKSSSTPTELAKDASQLTINPPAGPEVDRYPPRKLIDHFVMNLPATALEFLDAYRGAYTHLASIVGEDTLRTELLSRSQSTDSSLSATPTIHVHCFSKDPFQPALDILNRANTALGLFPDSPHRLKSKPILPPPQTFAGLRKSSSPSSSKEEVGNYLTSHPDYEKYRNVAGQKEFMDQVDGEWQERDGGKATEGLEIHYVRDVAPNKQMYCLSFPCPLEVLWAPLLSDSS</sequence>
<dbReference type="EC" id="2.1.1.228" evidence="10"/>
<evidence type="ECO:0000256" key="9">
    <source>
        <dbReference type="ARBA" id="ARBA00047783"/>
    </source>
</evidence>
<evidence type="ECO:0000313" key="15">
    <source>
        <dbReference type="Proteomes" id="UP000179920"/>
    </source>
</evidence>
<protein>
    <recommendedName>
        <fullName evidence="10">tRNA (guanine(37)-N1)-methyltransferase</fullName>
        <ecNumber evidence="10">2.1.1.228</ecNumber>
    </recommendedName>
    <alternativeName>
        <fullName evidence="10">M1G-methyltransferase</fullName>
    </alternativeName>
    <alternativeName>
        <fullName evidence="10">tRNA [GM37] methyltransferase</fullName>
    </alternativeName>
    <alternativeName>
        <fullName evidence="10">tRNA methyltransferase 5</fullName>
    </alternativeName>
</protein>
<dbReference type="GO" id="GO:0002939">
    <property type="term" value="P:tRNA N1-guanine methylation"/>
    <property type="evidence" value="ECO:0007669"/>
    <property type="project" value="TreeGrafter"/>
</dbReference>
<keyword evidence="5 10" id="KW-0949">S-adenosyl-L-methionine</keyword>
<evidence type="ECO:0000256" key="10">
    <source>
        <dbReference type="HAMAP-Rule" id="MF_03152"/>
    </source>
</evidence>
<evidence type="ECO:0000313" key="13">
    <source>
        <dbReference type="EMBL" id="SAM70589.1"/>
    </source>
</evidence>
<dbReference type="FunFam" id="3.30.300.110:FF:000001">
    <property type="entry name" value="tRNA (guanine(37)-N1)-methyltransferase"/>
    <property type="match status" value="1"/>
</dbReference>
<dbReference type="InterPro" id="IPR056743">
    <property type="entry name" value="TRM5-TYW2-like_MTfase"/>
</dbReference>
<keyword evidence="2 10" id="KW-0963">Cytoplasm</keyword>
<dbReference type="PANTHER" id="PTHR23245">
    <property type="entry name" value="TRNA METHYLTRANSFERASE"/>
    <property type="match status" value="1"/>
</dbReference>
<dbReference type="SUPFAM" id="SSF53335">
    <property type="entry name" value="S-adenosyl-L-methionine-dependent methyltransferases"/>
    <property type="match status" value="1"/>
</dbReference>
<keyword evidence="4 10" id="KW-0808">Transferase</keyword>
<feature type="binding site" evidence="10">
    <location>
        <begin position="304"/>
        <end position="305"/>
    </location>
    <ligand>
        <name>S-adenosyl-L-methionine</name>
        <dbReference type="ChEBI" id="CHEBI:59789"/>
    </ligand>
</feature>
<accession>A0A1K0H137</accession>
<proteinExistence type="inferred from homology"/>
<evidence type="ECO:0000256" key="8">
    <source>
        <dbReference type="ARBA" id="ARBA00023242"/>
    </source>
</evidence>
<evidence type="ECO:0000256" key="6">
    <source>
        <dbReference type="ARBA" id="ARBA00022694"/>
    </source>
</evidence>
<dbReference type="InterPro" id="IPR025792">
    <property type="entry name" value="tRNA_Gua_MeTrfase_euk"/>
</dbReference>
<dbReference type="GO" id="GO:0052906">
    <property type="term" value="F:tRNA (guanine(37)-N1)-methyltransferase activity"/>
    <property type="evidence" value="ECO:0007669"/>
    <property type="project" value="UniProtKB-UniRule"/>
</dbReference>
<dbReference type="PROSITE" id="PS51684">
    <property type="entry name" value="SAM_MT_TRM5_TYW2"/>
    <property type="match status" value="1"/>
</dbReference>
<feature type="binding site" evidence="10">
    <location>
        <position position="444"/>
    </location>
    <ligand>
        <name>S-adenosyl-L-methionine</name>
        <dbReference type="ChEBI" id="CHEBI:59789"/>
    </ligand>
</feature>
<reference evidence="14" key="3">
    <citation type="submission" date="2018-08" db="EMBL/GenBank/DDBJ databases">
        <authorList>
            <person name="Guldener U."/>
        </authorList>
    </citation>
    <scope>NUCLEOTIDE SEQUENCE</scope>
    <source>
        <strain evidence="14">UB2</strain>
    </source>
</reference>
<reference evidence="13" key="1">
    <citation type="submission" date="2016-04" db="EMBL/GenBank/DDBJ databases">
        <authorList>
            <person name="Evans L.H."/>
            <person name="Alamgir A."/>
            <person name="Owens N."/>
            <person name="Weber N.D."/>
            <person name="Virtaneva K."/>
            <person name="Barbian K."/>
            <person name="Babar A."/>
            <person name="Rosenke K."/>
        </authorList>
    </citation>
    <scope>NUCLEOTIDE SEQUENCE</scope>
    <source>
        <strain evidence="13">UB2112</strain>
    </source>
</reference>
<dbReference type="GO" id="GO:0005634">
    <property type="term" value="C:nucleus"/>
    <property type="evidence" value="ECO:0007669"/>
    <property type="project" value="UniProtKB-SubCell"/>
</dbReference>
<evidence type="ECO:0000256" key="3">
    <source>
        <dbReference type="ARBA" id="ARBA00022603"/>
    </source>
</evidence>
<evidence type="ECO:0000256" key="1">
    <source>
        <dbReference type="ARBA" id="ARBA00009775"/>
    </source>
</evidence>
<dbReference type="PANTHER" id="PTHR23245:SF36">
    <property type="entry name" value="TRNA (GUANINE(37)-N1)-METHYLTRANSFERASE"/>
    <property type="match status" value="1"/>
</dbReference>
<keyword evidence="7 10" id="KW-0496">Mitochondrion</keyword>
<dbReference type="InterPro" id="IPR029063">
    <property type="entry name" value="SAM-dependent_MTases_sf"/>
</dbReference>
<dbReference type="Proteomes" id="UP000658997">
    <property type="component" value="Unassembled WGS sequence"/>
</dbReference>
<dbReference type="AlphaFoldDB" id="A0A1K0H137"/>
<comment type="catalytic activity">
    <reaction evidence="9 10">
        <text>guanosine(37) in tRNA + S-adenosyl-L-methionine = N(1)-methylguanosine(37) in tRNA + S-adenosyl-L-homocysteine + H(+)</text>
        <dbReference type="Rhea" id="RHEA:36899"/>
        <dbReference type="Rhea" id="RHEA-COMP:10145"/>
        <dbReference type="Rhea" id="RHEA-COMP:10147"/>
        <dbReference type="ChEBI" id="CHEBI:15378"/>
        <dbReference type="ChEBI" id="CHEBI:57856"/>
        <dbReference type="ChEBI" id="CHEBI:59789"/>
        <dbReference type="ChEBI" id="CHEBI:73542"/>
        <dbReference type="ChEBI" id="CHEBI:74269"/>
        <dbReference type="EC" id="2.1.1.228"/>
    </reaction>
</comment>
<comment type="subcellular location">
    <subcellularLocation>
        <location evidence="10">Mitochondrion matrix</location>
    </subcellularLocation>
    <subcellularLocation>
        <location evidence="10">Nucleus</location>
    </subcellularLocation>
    <subcellularLocation>
        <location evidence="10">Cytoplasm</location>
    </subcellularLocation>
    <text evidence="10">Predominantly in the mitochondria and in the nucleus.</text>
</comment>
<dbReference type="GO" id="GO:0070901">
    <property type="term" value="P:mitochondrial tRNA methylation"/>
    <property type="evidence" value="ECO:0007669"/>
    <property type="project" value="TreeGrafter"/>
</dbReference>
<evidence type="ECO:0000313" key="14">
    <source>
        <dbReference type="EMBL" id="SYW85352.1"/>
    </source>
</evidence>
<dbReference type="GO" id="GO:0005759">
    <property type="term" value="C:mitochondrial matrix"/>
    <property type="evidence" value="ECO:0007669"/>
    <property type="project" value="UniProtKB-SubCell"/>
</dbReference>
<keyword evidence="6 10" id="KW-0819">tRNA processing</keyword>
<dbReference type="InterPro" id="IPR030382">
    <property type="entry name" value="MeTrfase_TRM5/TYW2"/>
</dbReference>
<dbReference type="EMBL" id="LT558118">
    <property type="protein sequence ID" value="SAM70589.1"/>
    <property type="molecule type" value="Genomic_DNA"/>
</dbReference>
<keyword evidence="3 10" id="KW-0489">Methyltransferase</keyword>
<feature type="domain" description="SAM-dependent methyltransferase TRM5/TYW2-type" evidence="12">
    <location>
        <begin position="176"/>
        <end position="620"/>
    </location>
</feature>
<comment type="subunit">
    <text evidence="10">Monomer.</text>
</comment>
<comment type="function">
    <text evidence="10">Specifically methylates the N1 position of guanosine-37 in various cytoplasmic and mitochondrial tRNAs. Methylation is not dependent on the nature of the nucleoside 5' of the target nucleoside. This is the first step in the biosynthesis of wybutosine (yW), a modified base adjacent to the anticodon of tRNAs and required for accurate decoding.</text>
</comment>
<feature type="region of interest" description="Disordered" evidence="11">
    <location>
        <begin position="539"/>
        <end position="558"/>
    </location>
</feature>
<comment type="similarity">
    <text evidence="1">Belongs to the class I-like SAM-binding methyltransferase superfamily. TRM5/TYW2 family.</text>
</comment>
<dbReference type="InterPro" id="IPR056744">
    <property type="entry name" value="TRM5/TYW2-like_N"/>
</dbReference>
<gene>
    <name evidence="10" type="primary">TRM5</name>
    <name evidence="14" type="ORF">UBRO2_05791</name>
    <name evidence="13" type="ORF">UBRO_00468</name>
</gene>
<feature type="binding site" evidence="10">
    <location>
        <position position="266"/>
    </location>
    <ligand>
        <name>S-adenosyl-L-methionine</name>
        <dbReference type="ChEBI" id="CHEBI:59789"/>
    </ligand>
</feature>
<keyword evidence="16" id="KW-1185">Reference proteome</keyword>
<evidence type="ECO:0000256" key="5">
    <source>
        <dbReference type="ARBA" id="ARBA00022691"/>
    </source>
</evidence>
<evidence type="ECO:0000256" key="4">
    <source>
        <dbReference type="ARBA" id="ARBA00022679"/>
    </source>
</evidence>
<evidence type="ECO:0000259" key="12">
    <source>
        <dbReference type="PROSITE" id="PS51684"/>
    </source>
</evidence>
<dbReference type="Pfam" id="PF25133">
    <property type="entry name" value="TYW2_N_2"/>
    <property type="match status" value="1"/>
</dbReference>
<keyword evidence="8 10" id="KW-0539">Nucleus</keyword>
<dbReference type="Gene3D" id="3.30.300.110">
    <property type="entry name" value="Met-10+ protein-like domains"/>
    <property type="match status" value="1"/>
</dbReference>
<evidence type="ECO:0000256" key="7">
    <source>
        <dbReference type="ARBA" id="ARBA00023128"/>
    </source>
</evidence>
<dbReference type="OrthoDB" id="408788at2759"/>
<feature type="binding site" evidence="10">
    <location>
        <begin position="342"/>
        <end position="343"/>
    </location>
    <ligand>
        <name>S-adenosyl-L-methionine</name>
        <dbReference type="ChEBI" id="CHEBI:59789"/>
    </ligand>
</feature>
<dbReference type="Gene3D" id="3.40.50.150">
    <property type="entry name" value="Vaccinia Virus protein VP39"/>
    <property type="match status" value="1"/>
</dbReference>